<reference evidence="4 5" key="1">
    <citation type="submission" date="2016-02" db="EMBL/GenBank/DDBJ databases">
        <title>Genome sequence of Clostridium colicanis DSM 13634.</title>
        <authorList>
            <person name="Poehlein A."/>
            <person name="Daniel R."/>
        </authorList>
    </citation>
    <scope>NUCLEOTIDE SEQUENCE [LARGE SCALE GENOMIC DNA]</scope>
    <source>
        <strain evidence="4 5">DSM 13634</strain>
    </source>
</reference>
<feature type="domain" description="N-acetyltransferase" evidence="3">
    <location>
        <begin position="154"/>
        <end position="290"/>
    </location>
</feature>
<evidence type="ECO:0000313" key="5">
    <source>
        <dbReference type="Proteomes" id="UP000075374"/>
    </source>
</evidence>
<proteinExistence type="predicted"/>
<evidence type="ECO:0000259" key="3">
    <source>
        <dbReference type="PROSITE" id="PS51186"/>
    </source>
</evidence>
<dbReference type="Proteomes" id="UP000075374">
    <property type="component" value="Unassembled WGS sequence"/>
</dbReference>
<dbReference type="PROSITE" id="PS51186">
    <property type="entry name" value="GNAT"/>
    <property type="match status" value="1"/>
</dbReference>
<accession>A0A151AQE0</accession>
<dbReference type="SUPFAM" id="SSF55729">
    <property type="entry name" value="Acyl-CoA N-acyltransferases (Nat)"/>
    <property type="match status" value="1"/>
</dbReference>
<dbReference type="STRING" id="1121305.CLCOL_04920"/>
<dbReference type="InterPro" id="IPR016181">
    <property type="entry name" value="Acyl_CoA_acyltransferase"/>
</dbReference>
<dbReference type="AlphaFoldDB" id="A0A151AQE0"/>
<dbReference type="GO" id="GO:0035447">
    <property type="term" value="F:mycothiol synthase activity"/>
    <property type="evidence" value="ECO:0007669"/>
    <property type="project" value="UniProtKB-EC"/>
</dbReference>
<keyword evidence="2 4" id="KW-0012">Acyltransferase</keyword>
<dbReference type="EMBL" id="LTBB01000002">
    <property type="protein sequence ID" value="KYH29854.1"/>
    <property type="molecule type" value="Genomic_DNA"/>
</dbReference>
<dbReference type="RefSeq" id="WP_061857421.1">
    <property type="nucleotide sequence ID" value="NZ_LTBB01000002.1"/>
</dbReference>
<comment type="caution">
    <text evidence="4">The sequence shown here is derived from an EMBL/GenBank/DDBJ whole genome shotgun (WGS) entry which is preliminary data.</text>
</comment>
<dbReference type="CDD" id="cd04301">
    <property type="entry name" value="NAT_SF"/>
    <property type="match status" value="1"/>
</dbReference>
<evidence type="ECO:0000256" key="1">
    <source>
        <dbReference type="ARBA" id="ARBA00022679"/>
    </source>
</evidence>
<dbReference type="EC" id="2.3.1.189" evidence="4"/>
<dbReference type="PANTHER" id="PTHR43420:SF12">
    <property type="entry name" value="N-ACETYLTRANSFERASE DOMAIN-CONTAINING PROTEIN"/>
    <property type="match status" value="1"/>
</dbReference>
<evidence type="ECO:0000256" key="2">
    <source>
        <dbReference type="ARBA" id="ARBA00023315"/>
    </source>
</evidence>
<dbReference type="PATRIC" id="fig|1121305.3.peg.497"/>
<gene>
    <name evidence="4" type="primary">mshD</name>
    <name evidence="4" type="ORF">CLCOL_04920</name>
</gene>
<dbReference type="PANTHER" id="PTHR43420">
    <property type="entry name" value="ACETYLTRANSFERASE"/>
    <property type="match status" value="1"/>
</dbReference>
<keyword evidence="1 4" id="KW-0808">Transferase</keyword>
<dbReference type="Gene3D" id="3.40.630.30">
    <property type="match status" value="1"/>
</dbReference>
<evidence type="ECO:0000313" key="4">
    <source>
        <dbReference type="EMBL" id="KYH29854.1"/>
    </source>
</evidence>
<name>A0A151AQE0_9CLOT</name>
<keyword evidence="5" id="KW-1185">Reference proteome</keyword>
<protein>
    <submittedName>
        <fullName evidence="4">Mycothiol acetyltransferase</fullName>
        <ecNumber evidence="4">2.3.1.189</ecNumber>
    </submittedName>
</protein>
<sequence length="290" mass="34799">MYRFYTLNKNNMNDFKLLNECRTNFNKLNKDFFYQYHNLNQFQQLLIKKQVKLLKNDYRYIGYIWTENKGNSNCFINSMYIAEDSNTFKCYRLLLNSIKSHSIISYNCEKNNINYDILIRLGFNKVNALFEMKIILNSIFQIESLNYVKFHKVIRGRDEQLRCIIQNNIFNSDNRIPLKVEDIYYDEMQDYYCEDGAILMKVNNIYIGYGQIIMKDNCPYVVNFGVIKDYRNRGYGKMLLKYILNILYKKGKKLVKINVDSENKSAIKLYESIGFINDKERSHWVLSNKK</sequence>
<dbReference type="Pfam" id="PF00583">
    <property type="entry name" value="Acetyltransf_1"/>
    <property type="match status" value="1"/>
</dbReference>
<dbReference type="InterPro" id="IPR000182">
    <property type="entry name" value="GNAT_dom"/>
</dbReference>
<dbReference type="InterPro" id="IPR050680">
    <property type="entry name" value="YpeA/RimI_acetyltransf"/>
</dbReference>
<organism evidence="4 5">
    <name type="scientific">Clostridium colicanis DSM 13634</name>
    <dbReference type="NCBI Taxonomy" id="1121305"/>
    <lineage>
        <taxon>Bacteria</taxon>
        <taxon>Bacillati</taxon>
        <taxon>Bacillota</taxon>
        <taxon>Clostridia</taxon>
        <taxon>Eubacteriales</taxon>
        <taxon>Clostridiaceae</taxon>
        <taxon>Clostridium</taxon>
    </lineage>
</organism>